<dbReference type="OrthoDB" id="9134461at2"/>
<dbReference type="Pfam" id="PF04860">
    <property type="entry name" value="Phage_portal"/>
    <property type="match status" value="1"/>
</dbReference>
<accession>A0A1H5Y6T1</accession>
<evidence type="ECO:0000313" key="1">
    <source>
        <dbReference type="EMBL" id="SEG19691.1"/>
    </source>
</evidence>
<protein>
    <submittedName>
        <fullName evidence="1">Phage portal protein, HK97 family</fullName>
    </submittedName>
</protein>
<reference evidence="1 2" key="1">
    <citation type="submission" date="2016-10" db="EMBL/GenBank/DDBJ databases">
        <authorList>
            <person name="de Groot N.N."/>
        </authorList>
    </citation>
    <scope>NUCLEOTIDE SEQUENCE [LARGE SCALE GENOMIC DNA]</scope>
    <source>
        <strain evidence="1 2">DSM 22489</strain>
    </source>
</reference>
<keyword evidence="2" id="KW-1185">Reference proteome</keyword>
<gene>
    <name evidence="1" type="ORF">SAMN05421819_2152</name>
</gene>
<sequence length="412" mass="45574">MGLKQVWEWAAGIDAAQGERKTTSTPLGLNSIFAPFRGNGIQNMPPRPTAANLRRFAETPVARRAINAVKDRIACMDWRIEAKPGAGADEAGDRAERIAALWRSLEAPNEGDSFRTLIEQVIEDTLVGGWGAAEIELTGDARRPVRLYPVDGASIQVNPKWSGDPEDPRYAQVTGKAGKDASLTLLDSELMYVRLNPRSHSLFGLGKLEVAFETISQFLSANRYASRVASHSVMQFAIWVNERTPEQQERLIRWWEDEIEGTGKVPFLSSEQKPEVLRFNGGSEAELHLGWQQFLVGMIANAFDLPAMMLGAEQGVNRATAQELANEAFQNAVVPVARLIAEHITRDVIAKRLGWEDLRFCWSDLDGRDPLTELQVQMELLKNGVLSVGEVREMRGLGMMPLVEPGSATTNV</sequence>
<proteinExistence type="predicted"/>
<dbReference type="InterPro" id="IPR006944">
    <property type="entry name" value="Phage/GTA_portal"/>
</dbReference>
<dbReference type="RefSeq" id="WP_103933037.1">
    <property type="nucleotide sequence ID" value="NZ_FNVA01000003.1"/>
</dbReference>
<name>A0A1H5Y6T1_9BACT</name>
<dbReference type="AlphaFoldDB" id="A0A1H5Y6T1"/>
<organism evidence="1 2">
    <name type="scientific">Bryocella elongata</name>
    <dbReference type="NCBI Taxonomy" id="863522"/>
    <lineage>
        <taxon>Bacteria</taxon>
        <taxon>Pseudomonadati</taxon>
        <taxon>Acidobacteriota</taxon>
        <taxon>Terriglobia</taxon>
        <taxon>Terriglobales</taxon>
        <taxon>Acidobacteriaceae</taxon>
        <taxon>Bryocella</taxon>
    </lineage>
</organism>
<dbReference type="Proteomes" id="UP000236728">
    <property type="component" value="Unassembled WGS sequence"/>
</dbReference>
<dbReference type="EMBL" id="FNVA01000003">
    <property type="protein sequence ID" value="SEG19691.1"/>
    <property type="molecule type" value="Genomic_DNA"/>
</dbReference>
<evidence type="ECO:0000313" key="2">
    <source>
        <dbReference type="Proteomes" id="UP000236728"/>
    </source>
</evidence>